<dbReference type="InterPro" id="IPR052048">
    <property type="entry name" value="ST_Response_Regulator"/>
</dbReference>
<dbReference type="InterPro" id="IPR011990">
    <property type="entry name" value="TPR-like_helical_dom_sf"/>
</dbReference>
<gene>
    <name evidence="3" type="ORF">GHK24_11620</name>
</gene>
<feature type="domain" description="Response regulatory" evidence="2">
    <location>
        <begin position="23"/>
        <end position="142"/>
    </location>
</feature>
<dbReference type="SMART" id="SM00448">
    <property type="entry name" value="REC"/>
    <property type="match status" value="1"/>
</dbReference>
<dbReference type="GO" id="GO:0000160">
    <property type="term" value="P:phosphorelay signal transduction system"/>
    <property type="evidence" value="ECO:0007669"/>
    <property type="project" value="InterPro"/>
</dbReference>
<dbReference type="AlphaFoldDB" id="A0A6L5JZD0"/>
<dbReference type="InterPro" id="IPR011006">
    <property type="entry name" value="CheY-like_superfamily"/>
</dbReference>
<dbReference type="InterPro" id="IPR019734">
    <property type="entry name" value="TPR_rpt"/>
</dbReference>
<dbReference type="OrthoDB" id="7298659at2"/>
<protein>
    <submittedName>
        <fullName evidence="3">Response regulator</fullName>
    </submittedName>
</protein>
<dbReference type="EMBL" id="WIXJ01000010">
    <property type="protein sequence ID" value="MQY52421.1"/>
    <property type="molecule type" value="Genomic_DNA"/>
</dbReference>
<dbReference type="SUPFAM" id="SSF48452">
    <property type="entry name" value="TPR-like"/>
    <property type="match status" value="1"/>
</dbReference>
<dbReference type="InterPro" id="IPR001789">
    <property type="entry name" value="Sig_transdc_resp-reg_receiver"/>
</dbReference>
<evidence type="ECO:0000313" key="3">
    <source>
        <dbReference type="EMBL" id="MQY52421.1"/>
    </source>
</evidence>
<keyword evidence="1" id="KW-0597">Phosphoprotein</keyword>
<reference evidence="3 4" key="1">
    <citation type="submission" date="2019-10" db="EMBL/GenBank/DDBJ databases">
        <title>Whole-genome sequence of the purple nonsulfur photosynthetic bacterium Rhodocyclus tenuis.</title>
        <authorList>
            <person name="Kyndt J.A."/>
            <person name="Meyer T.E."/>
        </authorList>
    </citation>
    <scope>NUCLEOTIDE SEQUENCE [LARGE SCALE GENOMIC DNA]</scope>
    <source>
        <strain evidence="3 4">DSM 110</strain>
    </source>
</reference>
<comment type="caution">
    <text evidence="3">The sequence shown here is derived from an EMBL/GenBank/DDBJ whole genome shotgun (WGS) entry which is preliminary data.</text>
</comment>
<sequence length="582" mass="63460">MTPAAVNDADIHNKLRKELAQSRVLLVDRHPEARNFLRMTLSAVGITSVRNAGTAHEALRQARNARFDVILADYLLDHGRDGQQLFEELRQQQLIPLASVFMIVTGERAYRRVVSVAELAPDDYLIKPFTADQLQSRLLRAMYKKKHFAEIYGHLEDDAFVDALAALESLLARSSEFALDGLRLKGEILNALGRYDEASEVYREVLAARVAPWARMGLALALRGRGELAEALVEAQALTEDFPEYLAAYDLTADLHERTGDLTAAQETLLAASGRSPDNATRQRQVGHLAVRNKDLAVAEKAFGKALDRLRGSSLRQLDDYTNLARVRIDKGDIAGARSVAADLRREFRGGKGSEAAESADVAELAALVVDSLAAGRTGDAEAAKNALNAALARHDSLANRRSTAVSQHLAVDLAHACLAQGEEARAQALLRRAAAEHHDDEGMIDRIRGVFARAGKEHLGEAMLTQVSDEIVDLNNKGVLAARSGDLDAAISMLSQAAERVANVQFLVNAAKAIFTKMNRDGWDEALAERAQGYVRRAQAKDAASPRVVSARELCQRVAKKYGVQLESAAKWKKGTDSEAE</sequence>
<proteinExistence type="predicted"/>
<feature type="modified residue" description="4-aspartylphosphate" evidence="1">
    <location>
        <position position="73"/>
    </location>
</feature>
<dbReference type="Pfam" id="PF13181">
    <property type="entry name" value="TPR_8"/>
    <property type="match status" value="1"/>
</dbReference>
<dbReference type="PROSITE" id="PS50110">
    <property type="entry name" value="RESPONSE_REGULATORY"/>
    <property type="match status" value="1"/>
</dbReference>
<dbReference type="PANTHER" id="PTHR43228">
    <property type="entry name" value="TWO-COMPONENT RESPONSE REGULATOR"/>
    <property type="match status" value="1"/>
</dbReference>
<name>A0A6L5JZD0_RHOTE</name>
<evidence type="ECO:0000259" key="2">
    <source>
        <dbReference type="PROSITE" id="PS50110"/>
    </source>
</evidence>
<dbReference type="SUPFAM" id="SSF52172">
    <property type="entry name" value="CheY-like"/>
    <property type="match status" value="1"/>
</dbReference>
<evidence type="ECO:0000256" key="1">
    <source>
        <dbReference type="PROSITE-ProRule" id="PRU00169"/>
    </source>
</evidence>
<organism evidence="3 4">
    <name type="scientific">Rhodocyclus tenuis</name>
    <name type="common">Rhodospirillum tenue</name>
    <dbReference type="NCBI Taxonomy" id="1066"/>
    <lineage>
        <taxon>Bacteria</taxon>
        <taxon>Pseudomonadati</taxon>
        <taxon>Pseudomonadota</taxon>
        <taxon>Betaproteobacteria</taxon>
        <taxon>Rhodocyclales</taxon>
        <taxon>Rhodocyclaceae</taxon>
        <taxon>Rhodocyclus</taxon>
    </lineage>
</organism>
<evidence type="ECO:0000313" key="4">
    <source>
        <dbReference type="Proteomes" id="UP000480275"/>
    </source>
</evidence>
<dbReference type="Proteomes" id="UP000480275">
    <property type="component" value="Unassembled WGS sequence"/>
</dbReference>
<dbReference type="Gene3D" id="1.25.40.10">
    <property type="entry name" value="Tetratricopeptide repeat domain"/>
    <property type="match status" value="2"/>
</dbReference>
<dbReference type="Gene3D" id="3.40.50.2300">
    <property type="match status" value="1"/>
</dbReference>
<dbReference type="PANTHER" id="PTHR43228:SF1">
    <property type="entry name" value="TWO-COMPONENT RESPONSE REGULATOR ARR22"/>
    <property type="match status" value="1"/>
</dbReference>
<dbReference type="CDD" id="cd17589">
    <property type="entry name" value="REC_TPR"/>
    <property type="match status" value="1"/>
</dbReference>
<dbReference type="Pfam" id="PF00072">
    <property type="entry name" value="Response_reg"/>
    <property type="match status" value="1"/>
</dbReference>
<accession>A0A6L5JZD0</accession>